<proteinExistence type="predicted"/>
<name>A0ABQ8UER7_9EUKA</name>
<dbReference type="Gene3D" id="3.80.10.10">
    <property type="entry name" value="Ribonuclease Inhibitor"/>
    <property type="match status" value="1"/>
</dbReference>
<gene>
    <name evidence="2" type="ORF">PAPYR_9079</name>
</gene>
<dbReference type="PANTHER" id="PTHR13318">
    <property type="entry name" value="PARTNER OF PAIRED, ISOFORM B-RELATED"/>
    <property type="match status" value="1"/>
</dbReference>
<reference evidence="2" key="1">
    <citation type="journal article" date="2022" name="bioRxiv">
        <title>Genomics of Preaxostyla Flagellates Illuminates Evolutionary Transitions and the Path Towards Mitochondrial Loss.</title>
        <authorList>
            <person name="Novak L.V.F."/>
            <person name="Treitli S.C."/>
            <person name="Pyrih J."/>
            <person name="Halakuc P."/>
            <person name="Pipaliya S.V."/>
            <person name="Vacek V."/>
            <person name="Brzon O."/>
            <person name="Soukal P."/>
            <person name="Eme L."/>
            <person name="Dacks J.B."/>
            <person name="Karnkowska A."/>
            <person name="Elias M."/>
            <person name="Hampl V."/>
        </authorList>
    </citation>
    <scope>NUCLEOTIDE SEQUENCE</scope>
    <source>
        <strain evidence="2">RCP-MX</strain>
    </source>
</reference>
<dbReference type="PANTHER" id="PTHR13318:SF190">
    <property type="entry name" value="PARTNER OF PAIRED, ISOFORM B"/>
    <property type="match status" value="1"/>
</dbReference>
<dbReference type="EMBL" id="JAPMOS010000090">
    <property type="protein sequence ID" value="KAJ4455870.1"/>
    <property type="molecule type" value="Genomic_DNA"/>
</dbReference>
<evidence type="ECO:0000313" key="2">
    <source>
        <dbReference type="EMBL" id="KAJ4455870.1"/>
    </source>
</evidence>
<feature type="region of interest" description="Disordered" evidence="1">
    <location>
        <begin position="226"/>
        <end position="254"/>
    </location>
</feature>
<dbReference type="Proteomes" id="UP001141327">
    <property type="component" value="Unassembled WGS sequence"/>
</dbReference>
<sequence>MVASPPAVALPLQLPTAPREPLDLALTFAEPPAALSAITGQPPDMLSLLLAIFPRGARAYRYRLTALLLPADLPNPDFLEWICDPVVSTSPPAGAANIPGGGSRTMHLLRSILHANRPWLQRLRVGGVLQGGGLTWAGGMGQALMGAGCLAGLRSLSLAGVAALGDDDATALLKGCPQLVRLSLAGCARVGDRTADVVARYLPALEVLDMERTAVTDAAAVHFAFGSASPPPPHPVSHQTPAAHGTDTKQPAARSTAAALTRPTAQAAKVAAARIRVAVATTPEEPEYAGDSVMHRLRWLCLCECPRVTWATVRMLAHPRSATRFRDKFRGRL</sequence>
<dbReference type="SUPFAM" id="SSF52047">
    <property type="entry name" value="RNI-like"/>
    <property type="match status" value="1"/>
</dbReference>
<comment type="caution">
    <text evidence="2">The sequence shown here is derived from an EMBL/GenBank/DDBJ whole genome shotgun (WGS) entry which is preliminary data.</text>
</comment>
<evidence type="ECO:0000313" key="3">
    <source>
        <dbReference type="Proteomes" id="UP001141327"/>
    </source>
</evidence>
<organism evidence="2 3">
    <name type="scientific">Paratrimastix pyriformis</name>
    <dbReference type="NCBI Taxonomy" id="342808"/>
    <lineage>
        <taxon>Eukaryota</taxon>
        <taxon>Metamonada</taxon>
        <taxon>Preaxostyla</taxon>
        <taxon>Paratrimastigidae</taxon>
        <taxon>Paratrimastix</taxon>
    </lineage>
</organism>
<dbReference type="InterPro" id="IPR032675">
    <property type="entry name" value="LRR_dom_sf"/>
</dbReference>
<keyword evidence="3" id="KW-1185">Reference proteome</keyword>
<accession>A0ABQ8UER7</accession>
<protein>
    <submittedName>
        <fullName evidence="2">Uncharacterized protein</fullName>
    </submittedName>
</protein>
<evidence type="ECO:0000256" key="1">
    <source>
        <dbReference type="SAM" id="MobiDB-lite"/>
    </source>
</evidence>